<dbReference type="EMBL" id="OU503058">
    <property type="protein sequence ID" value="CAI9787317.1"/>
    <property type="molecule type" value="Genomic_DNA"/>
</dbReference>
<dbReference type="Pfam" id="PF13456">
    <property type="entry name" value="RVT_3"/>
    <property type="match status" value="1"/>
</dbReference>
<sequence length="196" mass="22207">MVAESEWEMAPRLESGKTFGFLTPTKVLSLQNHAQGVKMPLRSTYYSRKGAYSVRSGYNLLMEDSFLHSHTSMESFWNNLWRCIVDPLIAETLGVREALSWIKSNFSGVQTIEMDALLVYSALQNDGVDNSYLGILIEECRLIAREMSNLKFNWVRKSANKVAHTLAKAASSLHDIVDWSYFPPSFISNVADLMNE</sequence>
<dbReference type="CDD" id="cd06222">
    <property type="entry name" value="RNase_H_like"/>
    <property type="match status" value="1"/>
</dbReference>
<dbReference type="InterPro" id="IPR044730">
    <property type="entry name" value="RNase_H-like_dom_plant"/>
</dbReference>
<dbReference type="PANTHER" id="PTHR47074:SF11">
    <property type="entry name" value="REVERSE TRANSCRIPTASE-LIKE PROTEIN"/>
    <property type="match status" value="1"/>
</dbReference>
<dbReference type="AlphaFoldDB" id="A0AAD2ECZ5"/>
<keyword evidence="3" id="KW-1185">Reference proteome</keyword>
<name>A0AAD2ECZ5_9LAMI</name>
<dbReference type="PANTHER" id="PTHR47074">
    <property type="entry name" value="BNAC02G40300D PROTEIN"/>
    <property type="match status" value="1"/>
</dbReference>
<dbReference type="GO" id="GO:0004523">
    <property type="term" value="F:RNA-DNA hybrid ribonuclease activity"/>
    <property type="evidence" value="ECO:0007669"/>
    <property type="project" value="InterPro"/>
</dbReference>
<dbReference type="Proteomes" id="UP000834106">
    <property type="component" value="Chromosome 23"/>
</dbReference>
<accession>A0AAD2ECZ5</accession>
<evidence type="ECO:0000313" key="3">
    <source>
        <dbReference type="Proteomes" id="UP000834106"/>
    </source>
</evidence>
<dbReference type="InterPro" id="IPR052929">
    <property type="entry name" value="RNase_H-like_EbsB-rel"/>
</dbReference>
<reference evidence="2" key="1">
    <citation type="submission" date="2023-05" db="EMBL/GenBank/DDBJ databases">
        <authorList>
            <person name="Huff M."/>
        </authorList>
    </citation>
    <scope>NUCLEOTIDE SEQUENCE</scope>
</reference>
<dbReference type="InterPro" id="IPR036397">
    <property type="entry name" value="RNaseH_sf"/>
</dbReference>
<evidence type="ECO:0000259" key="1">
    <source>
        <dbReference type="Pfam" id="PF13456"/>
    </source>
</evidence>
<proteinExistence type="predicted"/>
<gene>
    <name evidence="2" type="ORF">FPE_LOCUS34747</name>
</gene>
<dbReference type="InterPro" id="IPR012337">
    <property type="entry name" value="RNaseH-like_sf"/>
</dbReference>
<dbReference type="InterPro" id="IPR002156">
    <property type="entry name" value="RNaseH_domain"/>
</dbReference>
<organism evidence="2 3">
    <name type="scientific">Fraxinus pennsylvanica</name>
    <dbReference type="NCBI Taxonomy" id="56036"/>
    <lineage>
        <taxon>Eukaryota</taxon>
        <taxon>Viridiplantae</taxon>
        <taxon>Streptophyta</taxon>
        <taxon>Embryophyta</taxon>
        <taxon>Tracheophyta</taxon>
        <taxon>Spermatophyta</taxon>
        <taxon>Magnoliopsida</taxon>
        <taxon>eudicotyledons</taxon>
        <taxon>Gunneridae</taxon>
        <taxon>Pentapetalae</taxon>
        <taxon>asterids</taxon>
        <taxon>lamiids</taxon>
        <taxon>Lamiales</taxon>
        <taxon>Oleaceae</taxon>
        <taxon>Oleeae</taxon>
        <taxon>Fraxinus</taxon>
    </lineage>
</organism>
<evidence type="ECO:0000313" key="2">
    <source>
        <dbReference type="EMBL" id="CAI9787317.1"/>
    </source>
</evidence>
<protein>
    <recommendedName>
        <fullName evidence="1">RNase H type-1 domain-containing protein</fullName>
    </recommendedName>
</protein>
<feature type="domain" description="RNase H type-1" evidence="1">
    <location>
        <begin position="86"/>
        <end position="170"/>
    </location>
</feature>
<dbReference type="Gene3D" id="3.30.420.10">
    <property type="entry name" value="Ribonuclease H-like superfamily/Ribonuclease H"/>
    <property type="match status" value="1"/>
</dbReference>
<dbReference type="GO" id="GO:0003676">
    <property type="term" value="F:nucleic acid binding"/>
    <property type="evidence" value="ECO:0007669"/>
    <property type="project" value="InterPro"/>
</dbReference>
<dbReference type="SUPFAM" id="SSF53098">
    <property type="entry name" value="Ribonuclease H-like"/>
    <property type="match status" value="1"/>
</dbReference>